<dbReference type="Gene3D" id="3.40.630.30">
    <property type="match status" value="1"/>
</dbReference>
<dbReference type="CDD" id="cd04301">
    <property type="entry name" value="NAT_SF"/>
    <property type="match status" value="1"/>
</dbReference>
<keyword evidence="3" id="KW-1185">Reference proteome</keyword>
<dbReference type="Proteomes" id="UP000215563">
    <property type="component" value="Unassembled WGS sequence"/>
</dbReference>
<dbReference type="EMBL" id="NMQU01000082">
    <property type="protein sequence ID" value="OXM46904.1"/>
    <property type="molecule type" value="Genomic_DNA"/>
</dbReference>
<sequence length="136" mass="15209">MTDFSYRWRDPVTDDEMSDLVRSHGGEPVPGWWNGVRRYSLGWVTARDNAGTLAGFVNVAWDGGDHAFLLDTKTRGTYQRRGVATAVVRLAVSHARAAGCEWLHVDFVPELRSFYFDACGFRPTEAGLIRLTGQES</sequence>
<dbReference type="AlphaFoldDB" id="A0A229RKF3"/>
<accession>A0A229RKF3</accession>
<name>A0A229RKF3_AMYAL</name>
<dbReference type="SUPFAM" id="SSF55729">
    <property type="entry name" value="Acyl-CoA N-acyltransferases (Nat)"/>
    <property type="match status" value="1"/>
</dbReference>
<keyword evidence="2" id="KW-0808">Transferase</keyword>
<feature type="domain" description="N-acetyltransferase" evidence="1">
    <location>
        <begin position="1"/>
        <end position="136"/>
    </location>
</feature>
<dbReference type="InterPro" id="IPR000182">
    <property type="entry name" value="GNAT_dom"/>
</dbReference>
<dbReference type="Pfam" id="PF00583">
    <property type="entry name" value="Acetyltransf_1"/>
    <property type="match status" value="1"/>
</dbReference>
<evidence type="ECO:0000313" key="3">
    <source>
        <dbReference type="Proteomes" id="UP000215563"/>
    </source>
</evidence>
<dbReference type="InterPro" id="IPR016181">
    <property type="entry name" value="Acyl_CoA_acyltransferase"/>
</dbReference>
<dbReference type="PROSITE" id="PS51186">
    <property type="entry name" value="GNAT"/>
    <property type="match status" value="1"/>
</dbReference>
<reference evidence="2 3" key="1">
    <citation type="submission" date="2017-07" db="EMBL/GenBank/DDBJ databases">
        <title>Amycolatopsis alba DSM 44262 Genome sequencing and assembly.</title>
        <authorList>
            <person name="Kaur N."/>
            <person name="Mayilraj S."/>
        </authorList>
    </citation>
    <scope>NUCLEOTIDE SEQUENCE [LARGE SCALE GENOMIC DNA]</scope>
    <source>
        <strain evidence="2 3">DSM 44262</strain>
    </source>
</reference>
<evidence type="ECO:0000313" key="2">
    <source>
        <dbReference type="EMBL" id="OXM46904.1"/>
    </source>
</evidence>
<protein>
    <submittedName>
        <fullName evidence="2">N-acetyltransferase</fullName>
    </submittedName>
</protein>
<dbReference type="GO" id="GO:0016747">
    <property type="term" value="F:acyltransferase activity, transferring groups other than amino-acyl groups"/>
    <property type="evidence" value="ECO:0007669"/>
    <property type="project" value="InterPro"/>
</dbReference>
<evidence type="ECO:0000259" key="1">
    <source>
        <dbReference type="PROSITE" id="PS51186"/>
    </source>
</evidence>
<comment type="caution">
    <text evidence="2">The sequence shown here is derived from an EMBL/GenBank/DDBJ whole genome shotgun (WGS) entry which is preliminary data.</text>
</comment>
<proteinExistence type="predicted"/>
<dbReference type="OrthoDB" id="4549080at2"/>
<dbReference type="RefSeq" id="WP_020631953.1">
    <property type="nucleotide sequence ID" value="NZ_KB913032.1"/>
</dbReference>
<organism evidence="2 3">
    <name type="scientific">Amycolatopsis alba DSM 44262</name>
    <dbReference type="NCBI Taxonomy" id="1125972"/>
    <lineage>
        <taxon>Bacteria</taxon>
        <taxon>Bacillati</taxon>
        <taxon>Actinomycetota</taxon>
        <taxon>Actinomycetes</taxon>
        <taxon>Pseudonocardiales</taxon>
        <taxon>Pseudonocardiaceae</taxon>
        <taxon>Amycolatopsis</taxon>
    </lineage>
</organism>
<gene>
    <name evidence="2" type="ORF">CFP75_25700</name>
</gene>